<accession>A0A445L9J0</accession>
<protein>
    <submittedName>
        <fullName evidence="2">Uncharacterized protein</fullName>
    </submittedName>
</protein>
<name>A0A445L9J0_GLYSO</name>
<gene>
    <name evidence="2" type="ORF">D0Y65_006653</name>
</gene>
<sequence length="105" mass="11921">MLYNIVEDKEVKLEDGRVRWMEYGSQNGDGGGNTGSVPSKNSRLSPLPPEPYDCGATIDIPLDNAKAYCKRNSCHLDFVSFVLDPKQLHSWAPQFFFFCPCLQRY</sequence>
<evidence type="ECO:0000313" key="2">
    <source>
        <dbReference type="EMBL" id="RZC19893.1"/>
    </source>
</evidence>
<dbReference type="AlphaFoldDB" id="A0A445L9J0"/>
<dbReference type="Proteomes" id="UP000289340">
    <property type="component" value="Chromosome 3"/>
</dbReference>
<reference evidence="2 3" key="1">
    <citation type="submission" date="2018-09" db="EMBL/GenBank/DDBJ databases">
        <title>A high-quality reference genome of wild soybean provides a powerful tool to mine soybean genomes.</title>
        <authorList>
            <person name="Xie M."/>
            <person name="Chung C.Y.L."/>
            <person name="Li M.-W."/>
            <person name="Wong F.-L."/>
            <person name="Chan T.-F."/>
            <person name="Lam H.-M."/>
        </authorList>
    </citation>
    <scope>NUCLEOTIDE SEQUENCE [LARGE SCALE GENOMIC DNA]</scope>
    <source>
        <strain evidence="3">cv. W05</strain>
        <tissue evidence="2">Hypocotyl of etiolated seedlings</tissue>
    </source>
</reference>
<proteinExistence type="predicted"/>
<evidence type="ECO:0000313" key="3">
    <source>
        <dbReference type="Proteomes" id="UP000289340"/>
    </source>
</evidence>
<comment type="caution">
    <text evidence="2">The sequence shown here is derived from an EMBL/GenBank/DDBJ whole genome shotgun (WGS) entry which is preliminary data.</text>
</comment>
<evidence type="ECO:0000256" key="1">
    <source>
        <dbReference type="SAM" id="MobiDB-lite"/>
    </source>
</evidence>
<dbReference type="EMBL" id="QZWG01000003">
    <property type="protein sequence ID" value="RZC19893.1"/>
    <property type="molecule type" value="Genomic_DNA"/>
</dbReference>
<feature type="region of interest" description="Disordered" evidence="1">
    <location>
        <begin position="23"/>
        <end position="46"/>
    </location>
</feature>
<organism evidence="2 3">
    <name type="scientific">Glycine soja</name>
    <name type="common">Wild soybean</name>
    <dbReference type="NCBI Taxonomy" id="3848"/>
    <lineage>
        <taxon>Eukaryota</taxon>
        <taxon>Viridiplantae</taxon>
        <taxon>Streptophyta</taxon>
        <taxon>Embryophyta</taxon>
        <taxon>Tracheophyta</taxon>
        <taxon>Spermatophyta</taxon>
        <taxon>Magnoliopsida</taxon>
        <taxon>eudicotyledons</taxon>
        <taxon>Gunneridae</taxon>
        <taxon>Pentapetalae</taxon>
        <taxon>rosids</taxon>
        <taxon>fabids</taxon>
        <taxon>Fabales</taxon>
        <taxon>Fabaceae</taxon>
        <taxon>Papilionoideae</taxon>
        <taxon>50 kb inversion clade</taxon>
        <taxon>NPAAA clade</taxon>
        <taxon>indigoferoid/millettioid clade</taxon>
        <taxon>Phaseoleae</taxon>
        <taxon>Glycine</taxon>
        <taxon>Glycine subgen. Soja</taxon>
    </lineage>
</organism>
<keyword evidence="3" id="KW-1185">Reference proteome</keyword>